<reference evidence="2" key="1">
    <citation type="submission" date="2019-04" db="EMBL/GenBank/DDBJ databases">
        <title>Nocardioides xinjiangensis sp. nov.</title>
        <authorList>
            <person name="Liu S."/>
        </authorList>
    </citation>
    <scope>NUCLEOTIDE SEQUENCE [LARGE SCALE GENOMIC DNA]</scope>
    <source>
        <strain evidence="2">18</strain>
    </source>
</reference>
<gene>
    <name evidence="1" type="ORF">FAB82_09355</name>
</gene>
<sequence length="161" mass="18125">MGQEELMDTSKLIRVPDDELDMDGSQHFWYEGQRFTGIGFEENPDGGRDEISYHDGYQHGPARTMSAEGTVLEEDWYCNSIRNGISRIFRADGSISRATAYDGGTIVWGVVFDEDGETVTKTTVVDLDESKRGRIDKDREIYALPRIPPPSDAPHLNRHTA</sequence>
<organism evidence="1 2">
    <name type="scientific">Glycomyces buryatensis</name>
    <dbReference type="NCBI Taxonomy" id="2570927"/>
    <lineage>
        <taxon>Bacteria</taxon>
        <taxon>Bacillati</taxon>
        <taxon>Actinomycetota</taxon>
        <taxon>Actinomycetes</taxon>
        <taxon>Glycomycetales</taxon>
        <taxon>Glycomycetaceae</taxon>
        <taxon>Glycomyces</taxon>
    </lineage>
</organism>
<name>A0A4S8QMG0_9ACTN</name>
<dbReference type="RefSeq" id="WP_136534277.1">
    <property type="nucleotide sequence ID" value="NZ_STGY01000037.1"/>
</dbReference>
<dbReference type="OrthoDB" id="4563261at2"/>
<keyword evidence="2" id="KW-1185">Reference proteome</keyword>
<dbReference type="AlphaFoldDB" id="A0A4S8QMG0"/>
<dbReference type="Gene3D" id="2.20.110.10">
    <property type="entry name" value="Histone H3 K4-specific methyltransferase SET7/9 N-terminal domain"/>
    <property type="match status" value="1"/>
</dbReference>
<dbReference type="Proteomes" id="UP000308760">
    <property type="component" value="Unassembled WGS sequence"/>
</dbReference>
<evidence type="ECO:0000313" key="1">
    <source>
        <dbReference type="EMBL" id="THV41914.1"/>
    </source>
</evidence>
<proteinExistence type="predicted"/>
<dbReference type="SUPFAM" id="SSF82185">
    <property type="entry name" value="Histone H3 K4-specific methyltransferase SET7/9 N-terminal domain"/>
    <property type="match status" value="1"/>
</dbReference>
<comment type="caution">
    <text evidence="1">The sequence shown here is derived from an EMBL/GenBank/DDBJ whole genome shotgun (WGS) entry which is preliminary data.</text>
</comment>
<evidence type="ECO:0008006" key="3">
    <source>
        <dbReference type="Google" id="ProtNLM"/>
    </source>
</evidence>
<dbReference type="EMBL" id="STGY01000037">
    <property type="protein sequence ID" value="THV41914.1"/>
    <property type="molecule type" value="Genomic_DNA"/>
</dbReference>
<protein>
    <recommendedName>
        <fullName evidence="3">Toxin-antitoxin system YwqK family antitoxin</fullName>
    </recommendedName>
</protein>
<evidence type="ECO:0000313" key="2">
    <source>
        <dbReference type="Proteomes" id="UP000308760"/>
    </source>
</evidence>
<accession>A0A4S8QMG0</accession>
<reference evidence="1 2" key="2">
    <citation type="submission" date="2019-05" db="EMBL/GenBank/DDBJ databases">
        <title>Glycomyces buryatensis sp. nov.</title>
        <authorList>
            <person name="Nikitina E."/>
        </authorList>
    </citation>
    <scope>NUCLEOTIDE SEQUENCE [LARGE SCALE GENOMIC DNA]</scope>
    <source>
        <strain evidence="1 2">18</strain>
    </source>
</reference>